<feature type="transmembrane region" description="Helical" evidence="1">
    <location>
        <begin position="100"/>
        <end position="121"/>
    </location>
</feature>
<name>A0A897MM61_9EURY</name>
<dbReference type="AlphaFoldDB" id="A0A897MM61"/>
<keyword evidence="3" id="KW-1185">Reference proteome</keyword>
<accession>A0A897MM61</accession>
<keyword evidence="1" id="KW-0812">Transmembrane</keyword>
<feature type="transmembrane region" description="Helical" evidence="1">
    <location>
        <begin position="36"/>
        <end position="55"/>
    </location>
</feature>
<gene>
    <name evidence="2" type="ORF">AArcS_0475</name>
</gene>
<keyword evidence="1" id="KW-0472">Membrane</keyword>
<proteinExistence type="predicted"/>
<dbReference type="EMBL" id="CP064786">
    <property type="protein sequence ID" value="QSG01704.1"/>
    <property type="molecule type" value="Genomic_DNA"/>
</dbReference>
<feature type="transmembrane region" description="Helical" evidence="1">
    <location>
        <begin position="386"/>
        <end position="406"/>
    </location>
</feature>
<feature type="transmembrane region" description="Helical" evidence="1">
    <location>
        <begin position="133"/>
        <end position="159"/>
    </location>
</feature>
<feature type="transmembrane region" description="Helical" evidence="1">
    <location>
        <begin position="67"/>
        <end position="88"/>
    </location>
</feature>
<evidence type="ECO:0000313" key="2">
    <source>
        <dbReference type="EMBL" id="QSG01704.1"/>
    </source>
</evidence>
<feature type="transmembrane region" description="Helical" evidence="1">
    <location>
        <begin position="413"/>
        <end position="430"/>
    </location>
</feature>
<keyword evidence="1" id="KW-1133">Transmembrane helix</keyword>
<dbReference type="Proteomes" id="UP000663586">
    <property type="component" value="Chromosome"/>
</dbReference>
<feature type="transmembrane region" description="Helical" evidence="1">
    <location>
        <begin position="189"/>
        <end position="208"/>
    </location>
</feature>
<feature type="transmembrane region" description="Helical" evidence="1">
    <location>
        <begin position="215"/>
        <end position="232"/>
    </location>
</feature>
<evidence type="ECO:0000313" key="3">
    <source>
        <dbReference type="Proteomes" id="UP000663586"/>
    </source>
</evidence>
<evidence type="ECO:0000256" key="1">
    <source>
        <dbReference type="SAM" id="Phobius"/>
    </source>
</evidence>
<feature type="transmembrane region" description="Helical" evidence="1">
    <location>
        <begin position="12"/>
        <end position="30"/>
    </location>
</feature>
<protein>
    <submittedName>
        <fullName evidence="2">TPR repeats containing protein</fullName>
    </submittedName>
</protein>
<feature type="transmembrane region" description="Helical" evidence="1">
    <location>
        <begin position="238"/>
        <end position="255"/>
    </location>
</feature>
<dbReference type="KEGG" id="hara:AArcS_0475"/>
<reference evidence="2" key="1">
    <citation type="submission" date="2020-11" db="EMBL/GenBank/DDBJ databases">
        <title>Carbohydrate-dependent, anaerobic sulfur respiration: A novel catabolism in halophilic archaea.</title>
        <authorList>
            <person name="Sorokin D.Y."/>
            <person name="Messina E."/>
            <person name="Smedile F."/>
            <person name="La Cono V."/>
            <person name="Hallsworth J.E."/>
            <person name="Yakimov M.M."/>
        </authorList>
    </citation>
    <scope>NUCLEOTIDE SEQUENCE</scope>
    <source>
        <strain evidence="2">AArc-S</strain>
    </source>
</reference>
<sequence length="437" mass="49125">MKRNLNQIQNINLRPVEIAFLAVFPLALFTEPLPRFMYIRPVEFLLIGIALWVIIRHRQVYISKSRLSLIIVGFVSYFMIIGLIAQLWLQLDFWSFAHGYIPAVRTLIYSTIFFLGVHLFIKRDCLFDISFIIIAGSLFIFGIYAAIQFLAISTSLFAIDNLPYIATYERTDGTEYIVDHAPTGFGTHAFVLANYGLLLFVIGTSILVSNFYHRLVGVLSVLMGMLMIFISYRRAQIGTLVVLMILYVAITPIDIRKKAIIGGTSITGVLAPFVFIDEVREINQELGHRLESMMDLITGTDSGSTGLEGRVDGTWDAFLTLFLEYPLGYGLYPPNVLGMGSDSAYLTYLAWGNIVGLLLFLLFLWYPLYLTVTKLTKLDYLNSRQVFIVFATFGILCSMTMTSIFGGSVMSSTTNFGIWLIMAGLISIVYRDPGSNQ</sequence>
<feature type="transmembrane region" description="Helical" evidence="1">
    <location>
        <begin position="345"/>
        <end position="366"/>
    </location>
</feature>
<organism evidence="2 3">
    <name type="scientific">Natranaeroarchaeum sulfidigenes</name>
    <dbReference type="NCBI Taxonomy" id="2784880"/>
    <lineage>
        <taxon>Archaea</taxon>
        <taxon>Methanobacteriati</taxon>
        <taxon>Methanobacteriota</taxon>
        <taxon>Stenosarchaea group</taxon>
        <taxon>Halobacteria</taxon>
        <taxon>Halobacteriales</taxon>
        <taxon>Natronoarchaeaceae</taxon>
        <taxon>Natranaeroarchaeum</taxon>
    </lineage>
</organism>